<proteinExistence type="predicted"/>
<organism evidence="1 2">
    <name type="scientific">Aspergillus ibericus CBS 121593</name>
    <dbReference type="NCBI Taxonomy" id="1448316"/>
    <lineage>
        <taxon>Eukaryota</taxon>
        <taxon>Fungi</taxon>
        <taxon>Dikarya</taxon>
        <taxon>Ascomycota</taxon>
        <taxon>Pezizomycotina</taxon>
        <taxon>Eurotiomycetes</taxon>
        <taxon>Eurotiomycetidae</taxon>
        <taxon>Eurotiales</taxon>
        <taxon>Aspergillaceae</taxon>
        <taxon>Aspergillus</taxon>
        <taxon>Aspergillus subgen. Circumdati</taxon>
    </lineage>
</organism>
<sequence length="92" mass="10070">MVCVSTVIQRETVLPTSQPHEIIRPAILLLPGPSGRLCRGDRSRCQDCRTRRQPTKASQPSATGLITFPPVWNLHNLLFVITAVPEMLGAGP</sequence>
<dbReference type="RefSeq" id="XP_025569468.1">
    <property type="nucleotide sequence ID" value="XM_025720642.1"/>
</dbReference>
<dbReference type="Proteomes" id="UP000249402">
    <property type="component" value="Unassembled WGS sequence"/>
</dbReference>
<dbReference type="EMBL" id="KZ824502">
    <property type="protein sequence ID" value="RAK95140.1"/>
    <property type="molecule type" value="Genomic_DNA"/>
</dbReference>
<dbReference type="AlphaFoldDB" id="A0A395GI86"/>
<evidence type="ECO:0000313" key="1">
    <source>
        <dbReference type="EMBL" id="RAK95140.1"/>
    </source>
</evidence>
<dbReference type="GeneID" id="37225507"/>
<reference evidence="1 2" key="1">
    <citation type="submission" date="2018-02" db="EMBL/GenBank/DDBJ databases">
        <title>The genomes of Aspergillus section Nigri reveals drivers in fungal speciation.</title>
        <authorList>
            <consortium name="DOE Joint Genome Institute"/>
            <person name="Vesth T.C."/>
            <person name="Nybo J."/>
            <person name="Theobald S."/>
            <person name="Brandl J."/>
            <person name="Frisvad J.C."/>
            <person name="Nielsen K.F."/>
            <person name="Lyhne E.K."/>
            <person name="Kogle M.E."/>
            <person name="Kuo A."/>
            <person name="Riley R."/>
            <person name="Clum A."/>
            <person name="Nolan M."/>
            <person name="Lipzen A."/>
            <person name="Salamov A."/>
            <person name="Henrissat B."/>
            <person name="Wiebenga A."/>
            <person name="De vries R.P."/>
            <person name="Grigoriev I.V."/>
            <person name="Mortensen U.H."/>
            <person name="Andersen M.R."/>
            <person name="Baker S.E."/>
        </authorList>
    </citation>
    <scope>NUCLEOTIDE SEQUENCE [LARGE SCALE GENOMIC DNA]</scope>
    <source>
        <strain evidence="1 2">CBS 121593</strain>
    </source>
</reference>
<accession>A0A395GI86</accession>
<dbReference type="VEuPathDB" id="FungiDB:BO80DRAFT_430139"/>
<name>A0A395GI86_9EURO</name>
<keyword evidence="2" id="KW-1185">Reference proteome</keyword>
<gene>
    <name evidence="1" type="ORF">BO80DRAFT_430139</name>
</gene>
<evidence type="ECO:0000313" key="2">
    <source>
        <dbReference type="Proteomes" id="UP000249402"/>
    </source>
</evidence>
<protein>
    <submittedName>
        <fullName evidence="1">Uncharacterized protein</fullName>
    </submittedName>
</protein>